<feature type="compositionally biased region" description="Low complexity" evidence="7">
    <location>
        <begin position="322"/>
        <end position="336"/>
    </location>
</feature>
<keyword evidence="6" id="KW-0966">Cell projection</keyword>
<evidence type="ECO:0008006" key="10">
    <source>
        <dbReference type="Google" id="ProtNLM"/>
    </source>
</evidence>
<feature type="region of interest" description="Disordered" evidence="7">
    <location>
        <begin position="307"/>
        <end position="396"/>
    </location>
</feature>
<evidence type="ECO:0000313" key="9">
    <source>
        <dbReference type="Proteomes" id="UP001162131"/>
    </source>
</evidence>
<comment type="similarity">
    <text evidence="2">Belongs to the CLUAP1 family.</text>
</comment>
<dbReference type="AlphaFoldDB" id="A0AAU9J7T1"/>
<dbReference type="GO" id="GO:0030992">
    <property type="term" value="C:intraciliary transport particle B"/>
    <property type="evidence" value="ECO:0007669"/>
    <property type="project" value="TreeGrafter"/>
</dbReference>
<keyword evidence="5" id="KW-0969">Cilium</keyword>
<feature type="compositionally biased region" description="Acidic residues" evidence="7">
    <location>
        <begin position="357"/>
        <end position="396"/>
    </location>
</feature>
<evidence type="ECO:0000256" key="1">
    <source>
        <dbReference type="ARBA" id="ARBA00004138"/>
    </source>
</evidence>
<evidence type="ECO:0000256" key="3">
    <source>
        <dbReference type="ARBA" id="ARBA00022794"/>
    </source>
</evidence>
<keyword evidence="9" id="KW-1185">Reference proteome</keyword>
<sequence>MSFREIRNFCEIMRSLGYSRIISMENFRTPNFELVADILDWLLLRVDPECDIPNDIEEERQRINFITNVAKFFLSKTRIKLNLRKLYEANGYAVRELLKIATMLYKAQSSSSKTDEESLMDIAMSSKLQNLKTAHGLATQITDTGAKLFDLLSKEKELRDAREKALGFLDNISRNLDSNAEQEYIRKCIRDIIQSQTGNLAQMEKMLEELENDEKTLEAKIKKRTGELERAEKRMKSLQTVRPGYMDEYERLEQEIEKLYEVYVVRFRNLAYLEHDLDEYSQKEEEKSKQISESLNQERNEIMETQKRRLIGDGEFEEGDIEQNPPKGKAGNNNAGSNRERPMEARQNNRRQPKQEESDESDLIDEDEEEGSLEVDEEGSEEELEEEESDSIDNDF</sequence>
<comment type="subcellular location">
    <subcellularLocation>
        <location evidence="1">Cell projection</location>
        <location evidence="1">Cilium</location>
    </subcellularLocation>
</comment>
<comment type="caution">
    <text evidence="8">The sequence shown here is derived from an EMBL/GenBank/DDBJ whole genome shotgun (WGS) entry which is preliminary data.</text>
</comment>
<dbReference type="PANTHER" id="PTHR21547">
    <property type="entry name" value="CLUSTERIN ASSOCIATED PROTEIN 1"/>
    <property type="match status" value="1"/>
</dbReference>
<evidence type="ECO:0000313" key="8">
    <source>
        <dbReference type="EMBL" id="CAG9321340.1"/>
    </source>
</evidence>
<evidence type="ECO:0000256" key="6">
    <source>
        <dbReference type="ARBA" id="ARBA00023273"/>
    </source>
</evidence>
<keyword evidence="4" id="KW-0175">Coiled coil</keyword>
<dbReference type="PANTHER" id="PTHR21547:SF0">
    <property type="entry name" value="CLUSTERIN-ASSOCIATED PROTEIN 1"/>
    <property type="match status" value="1"/>
</dbReference>
<keyword evidence="3" id="KW-0970">Cilium biogenesis/degradation</keyword>
<dbReference type="Pfam" id="PF10234">
    <property type="entry name" value="Cluap1"/>
    <property type="match status" value="1"/>
</dbReference>
<dbReference type="InterPro" id="IPR019366">
    <property type="entry name" value="Clusterin-associated_protein-1"/>
</dbReference>
<evidence type="ECO:0000256" key="7">
    <source>
        <dbReference type="SAM" id="MobiDB-lite"/>
    </source>
</evidence>
<dbReference type="Proteomes" id="UP001162131">
    <property type="component" value="Unassembled WGS sequence"/>
</dbReference>
<evidence type="ECO:0000256" key="5">
    <source>
        <dbReference type="ARBA" id="ARBA00023069"/>
    </source>
</evidence>
<accession>A0AAU9J7T1</accession>
<dbReference type="GO" id="GO:0005815">
    <property type="term" value="C:microtubule organizing center"/>
    <property type="evidence" value="ECO:0007669"/>
    <property type="project" value="TreeGrafter"/>
</dbReference>
<protein>
    <recommendedName>
        <fullName evidence="10">Clusterin-associated protein 1</fullName>
    </recommendedName>
</protein>
<gene>
    <name evidence="8" type="ORF">BSTOLATCC_MIC28625</name>
</gene>
<dbReference type="GO" id="GO:0060271">
    <property type="term" value="P:cilium assembly"/>
    <property type="evidence" value="ECO:0007669"/>
    <property type="project" value="TreeGrafter"/>
</dbReference>
<organism evidence="8 9">
    <name type="scientific">Blepharisma stoltei</name>
    <dbReference type="NCBI Taxonomy" id="1481888"/>
    <lineage>
        <taxon>Eukaryota</taxon>
        <taxon>Sar</taxon>
        <taxon>Alveolata</taxon>
        <taxon>Ciliophora</taxon>
        <taxon>Postciliodesmatophora</taxon>
        <taxon>Heterotrichea</taxon>
        <taxon>Heterotrichida</taxon>
        <taxon>Blepharismidae</taxon>
        <taxon>Blepharisma</taxon>
    </lineage>
</organism>
<name>A0AAU9J7T1_9CILI</name>
<dbReference type="GO" id="GO:0005929">
    <property type="term" value="C:cilium"/>
    <property type="evidence" value="ECO:0007669"/>
    <property type="project" value="UniProtKB-SubCell"/>
</dbReference>
<dbReference type="EMBL" id="CAJZBQ010000028">
    <property type="protein sequence ID" value="CAG9321340.1"/>
    <property type="molecule type" value="Genomic_DNA"/>
</dbReference>
<proteinExistence type="inferred from homology"/>
<evidence type="ECO:0000256" key="4">
    <source>
        <dbReference type="ARBA" id="ARBA00023054"/>
    </source>
</evidence>
<evidence type="ECO:0000256" key="2">
    <source>
        <dbReference type="ARBA" id="ARBA00008340"/>
    </source>
</evidence>
<reference evidence="8" key="1">
    <citation type="submission" date="2021-09" db="EMBL/GenBank/DDBJ databases">
        <authorList>
            <consortium name="AG Swart"/>
            <person name="Singh M."/>
            <person name="Singh A."/>
            <person name="Seah K."/>
            <person name="Emmerich C."/>
        </authorList>
    </citation>
    <scope>NUCLEOTIDE SEQUENCE</scope>
    <source>
        <strain evidence="8">ATCC30299</strain>
    </source>
</reference>